<dbReference type="SUPFAM" id="SSF55729">
    <property type="entry name" value="Acyl-CoA N-acyltransferases (Nat)"/>
    <property type="match status" value="1"/>
</dbReference>
<dbReference type="GeneID" id="37024287"/>
<dbReference type="AlphaFoldDB" id="A0A316VFI1"/>
<dbReference type="InterPro" id="IPR016181">
    <property type="entry name" value="Acyl_CoA_acyltransferase"/>
</dbReference>
<dbReference type="InterPro" id="IPR000182">
    <property type="entry name" value="GNAT_dom"/>
</dbReference>
<dbReference type="PROSITE" id="PS51186">
    <property type="entry name" value="GNAT"/>
    <property type="match status" value="1"/>
</dbReference>
<proteinExistence type="predicted"/>
<accession>A0A316VFI1</accession>
<dbReference type="FunFam" id="3.40.630.30:FF:000047">
    <property type="entry name" value="Acetyltransferase, GNAT family"/>
    <property type="match status" value="1"/>
</dbReference>
<sequence>MSVPEEQPVGPLVESKTVGKAPERIEGRYVTLEHLSEKYVGPIWQKIKNDPQLWTYMLEGPFADQSAFLEAMKKKWATDDPYTYAIIDVKTGEALGYLALMRWDKPHRAIEIGHVMFSKSIQRTKGATEAFYLAMTAVFGDSLNTRRLEWKCNALNAPSKRAAERLGYTFEGVFRNHYIVKGRSRDSAWFSILETEWPVIQKAFQQWLHPDNFDQNGQQKRGLVDIRQTLVGEQK</sequence>
<dbReference type="PANTHER" id="PTHR43441">
    <property type="entry name" value="RIBOSOMAL-PROTEIN-SERINE ACETYLTRANSFERASE"/>
    <property type="match status" value="1"/>
</dbReference>
<dbReference type="GO" id="GO:1990189">
    <property type="term" value="F:protein N-terminal-serine acetyltransferase activity"/>
    <property type="evidence" value="ECO:0007669"/>
    <property type="project" value="TreeGrafter"/>
</dbReference>
<dbReference type="InterPro" id="IPR051908">
    <property type="entry name" value="Ribosomal_N-acetyltransferase"/>
</dbReference>
<feature type="domain" description="N-acetyltransferase" evidence="1">
    <location>
        <begin position="41"/>
        <end position="186"/>
    </location>
</feature>
<dbReference type="EMBL" id="KZ819603">
    <property type="protein sequence ID" value="PWN36342.1"/>
    <property type="molecule type" value="Genomic_DNA"/>
</dbReference>
<dbReference type="OrthoDB" id="41238at2759"/>
<evidence type="ECO:0000259" key="1">
    <source>
        <dbReference type="PROSITE" id="PS51186"/>
    </source>
</evidence>
<keyword evidence="3" id="KW-1185">Reference proteome</keyword>
<reference evidence="2 3" key="1">
    <citation type="journal article" date="2018" name="Mol. Biol. Evol.">
        <title>Broad Genomic Sampling Reveals a Smut Pathogenic Ancestry of the Fungal Clade Ustilaginomycotina.</title>
        <authorList>
            <person name="Kijpornyongpan T."/>
            <person name="Mondo S.J."/>
            <person name="Barry K."/>
            <person name="Sandor L."/>
            <person name="Lee J."/>
            <person name="Lipzen A."/>
            <person name="Pangilinan J."/>
            <person name="LaButti K."/>
            <person name="Hainaut M."/>
            <person name="Henrissat B."/>
            <person name="Grigoriev I.V."/>
            <person name="Spatafora J.W."/>
            <person name="Aime M.C."/>
        </authorList>
    </citation>
    <scope>NUCLEOTIDE SEQUENCE [LARGE SCALE GENOMIC DNA]</scope>
    <source>
        <strain evidence="2 3">MCA 3882</strain>
    </source>
</reference>
<dbReference type="GO" id="GO:0008999">
    <property type="term" value="F:protein-N-terminal-alanine acetyltransferase activity"/>
    <property type="evidence" value="ECO:0007669"/>
    <property type="project" value="TreeGrafter"/>
</dbReference>
<gene>
    <name evidence="2" type="ORF">FA14DRAFT_54215</name>
</gene>
<dbReference type="InParanoid" id="A0A316VFI1"/>
<protein>
    <submittedName>
        <fullName evidence="2">Acetyltransferase</fullName>
    </submittedName>
</protein>
<dbReference type="Gene3D" id="3.40.630.30">
    <property type="match status" value="1"/>
</dbReference>
<dbReference type="PANTHER" id="PTHR43441:SF2">
    <property type="entry name" value="FAMILY ACETYLTRANSFERASE, PUTATIVE (AFU_ORTHOLOGUE AFUA_7G00850)-RELATED"/>
    <property type="match status" value="1"/>
</dbReference>
<evidence type="ECO:0000313" key="3">
    <source>
        <dbReference type="Proteomes" id="UP000245771"/>
    </source>
</evidence>
<organism evidence="2 3">
    <name type="scientific">Meira miltonrushii</name>
    <dbReference type="NCBI Taxonomy" id="1280837"/>
    <lineage>
        <taxon>Eukaryota</taxon>
        <taxon>Fungi</taxon>
        <taxon>Dikarya</taxon>
        <taxon>Basidiomycota</taxon>
        <taxon>Ustilaginomycotina</taxon>
        <taxon>Exobasidiomycetes</taxon>
        <taxon>Exobasidiales</taxon>
        <taxon>Brachybasidiaceae</taxon>
        <taxon>Meira</taxon>
    </lineage>
</organism>
<dbReference type="Proteomes" id="UP000245771">
    <property type="component" value="Unassembled WGS sequence"/>
</dbReference>
<dbReference type="RefSeq" id="XP_025356644.1">
    <property type="nucleotide sequence ID" value="XM_025502506.1"/>
</dbReference>
<name>A0A316VFI1_9BASI</name>
<dbReference type="Pfam" id="PF13302">
    <property type="entry name" value="Acetyltransf_3"/>
    <property type="match status" value="1"/>
</dbReference>
<evidence type="ECO:0000313" key="2">
    <source>
        <dbReference type="EMBL" id="PWN36342.1"/>
    </source>
</evidence>
<keyword evidence="2" id="KW-0808">Transferase</keyword>